<feature type="domain" description="Exonuclease" evidence="6">
    <location>
        <begin position="511"/>
        <end position="708"/>
    </location>
</feature>
<feature type="region of interest" description="Disordered" evidence="5">
    <location>
        <begin position="583"/>
        <end position="605"/>
    </location>
</feature>
<accession>A0A0C2ISU4</accession>
<reference evidence="7 8" key="1">
    <citation type="journal article" date="2014" name="BMC Genomics">
        <title>Comparative genomics of the major fungal agents of human and animal Sporotrichosis: Sporothrix schenckii and Sporothrix brasiliensis.</title>
        <authorList>
            <person name="Teixeira M.M."/>
            <person name="de Almeida L.G."/>
            <person name="Kubitschek-Barreira P."/>
            <person name="Alves F.L."/>
            <person name="Kioshima E.S."/>
            <person name="Abadio A.K."/>
            <person name="Fernandes L."/>
            <person name="Derengowski L.S."/>
            <person name="Ferreira K.S."/>
            <person name="Souza R.C."/>
            <person name="Ruiz J.C."/>
            <person name="de Andrade N.C."/>
            <person name="Paes H.C."/>
            <person name="Nicola A.M."/>
            <person name="Albuquerque P."/>
            <person name="Gerber A.L."/>
            <person name="Martins V.P."/>
            <person name="Peconick L.D."/>
            <person name="Neto A.V."/>
            <person name="Chaucanez C.B."/>
            <person name="Silva P.A."/>
            <person name="Cunha O.L."/>
            <person name="de Oliveira F.F."/>
            <person name="dos Santos T.C."/>
            <person name="Barros A.L."/>
            <person name="Soares M.A."/>
            <person name="de Oliveira L.M."/>
            <person name="Marini M.M."/>
            <person name="Villalobos-Duno H."/>
            <person name="Cunha M.M."/>
            <person name="de Hoog S."/>
            <person name="da Silveira J.F."/>
            <person name="Henrissat B."/>
            <person name="Nino-Vega G.A."/>
            <person name="Cisalpino P.S."/>
            <person name="Mora-Montes H.M."/>
            <person name="Almeida S.R."/>
            <person name="Stajich J.E."/>
            <person name="Lopes-Bezerra L.M."/>
            <person name="Vasconcelos A.T."/>
            <person name="Felipe M.S."/>
        </authorList>
    </citation>
    <scope>NUCLEOTIDE SEQUENCE [LARGE SCALE GENOMIC DNA]</scope>
    <source>
        <strain evidence="7 8">5110</strain>
    </source>
</reference>
<dbReference type="Gene3D" id="3.30.420.10">
    <property type="entry name" value="Ribonuclease H-like superfamily/Ribonuclease H"/>
    <property type="match status" value="1"/>
</dbReference>
<dbReference type="InterPro" id="IPR034922">
    <property type="entry name" value="REX1-like_exo"/>
</dbReference>
<dbReference type="InterPro" id="IPR012337">
    <property type="entry name" value="RNaseH-like_sf"/>
</dbReference>
<evidence type="ECO:0000256" key="5">
    <source>
        <dbReference type="SAM" id="MobiDB-lite"/>
    </source>
</evidence>
<evidence type="ECO:0000259" key="6">
    <source>
        <dbReference type="SMART" id="SM00479"/>
    </source>
</evidence>
<dbReference type="VEuPathDB" id="FungiDB:SPBR_06770"/>
<keyword evidence="4 7" id="KW-0269">Exonuclease</keyword>
<dbReference type="GO" id="GO:0003676">
    <property type="term" value="F:nucleic acid binding"/>
    <property type="evidence" value="ECO:0007669"/>
    <property type="project" value="InterPro"/>
</dbReference>
<proteinExistence type="inferred from homology"/>
<evidence type="ECO:0000256" key="2">
    <source>
        <dbReference type="ARBA" id="ARBA00022722"/>
    </source>
</evidence>
<feature type="compositionally biased region" description="Basic and acidic residues" evidence="5">
    <location>
        <begin position="68"/>
        <end position="87"/>
    </location>
</feature>
<dbReference type="InterPro" id="IPR047021">
    <property type="entry name" value="REXO1/3/4-like"/>
</dbReference>
<evidence type="ECO:0000256" key="1">
    <source>
        <dbReference type="ARBA" id="ARBA00006357"/>
    </source>
</evidence>
<keyword evidence="8" id="KW-1185">Reference proteome</keyword>
<dbReference type="OrthoDB" id="3996471at2759"/>
<dbReference type="InterPro" id="IPR013520">
    <property type="entry name" value="Ribonucl_H"/>
</dbReference>
<dbReference type="GO" id="GO:0004527">
    <property type="term" value="F:exonuclease activity"/>
    <property type="evidence" value="ECO:0007669"/>
    <property type="project" value="UniProtKB-KW"/>
</dbReference>
<comment type="similarity">
    <text evidence="1">Belongs to the REXO1/REXO3 family.</text>
</comment>
<dbReference type="SMART" id="SM00479">
    <property type="entry name" value="EXOIII"/>
    <property type="match status" value="1"/>
</dbReference>
<keyword evidence="3" id="KW-0378">Hydrolase</keyword>
<dbReference type="AlphaFoldDB" id="A0A0C2ISU4"/>
<evidence type="ECO:0000256" key="3">
    <source>
        <dbReference type="ARBA" id="ARBA00022801"/>
    </source>
</evidence>
<feature type="region of interest" description="Disordered" evidence="5">
    <location>
        <begin position="49"/>
        <end position="156"/>
    </location>
</feature>
<dbReference type="Proteomes" id="UP000031575">
    <property type="component" value="Unassembled WGS sequence"/>
</dbReference>
<sequence>MDIPDGLLSHIPCPNGDGCKTVRCLFGHAGSQPTGAPTAGLDDVSTVVTSAAASTGKHRSSFSDESSLAEKRPKIEHMEKTVNDKRSTSSSLSKSSSSSWTQRSSKGSSESSTNSLFSVSPVVSHDADPSLSALKRPISPPPLKRRQSNVANLADTPSTAAITAATTATTTATTTAGQAPTSVTAAKTSQSVPLAPSNNTTGSKPVPPAQEKRKPETLNPRYVAKAPAKHEIRLRLVKLLHQEFSRLNKLLHASAEHPEDRKHYLLSPQGLIWAALDVEEHYATTKSSTIYSDTIKHRIMEFKRMTVVQWVKERKEAKEAARRARQAAVVSTPAAAPAACAKAPHTTEPAAATSGAAATSPPPPIVTGLPPDQELVLLQRHFVTPTDKLGNQGYVPTVPSDEDIQKARDAEDVSKGWEQCERCTRRFQVFPGRREDDGALTSGGKCQYHPGRLNRATQVFSCCSASASDGSPGCETAASHVFKANDAKRLALLWNFVETPANPDPNVPVEQAVCFDCEMAYTVYGMEVVRLTATSWPSGELLLDILVRPYGAIIDFNSRFSGVWPEDFAASIPYTPAAAADAATKRGAANPKGTDEKSANRPPMLMASSPEAARTLFHKIIRPETVLIGHALENDLKAMRMVHPRISDTVLLFPHPKELPIRYSLRVLAKEHLDRVVQAGGHLTGHDSAEDARVAGDLVRFKIKSKWDDLRRRQNWKLVDGVMVQDS</sequence>
<dbReference type="CDD" id="cd06145">
    <property type="entry name" value="REX1_like"/>
    <property type="match status" value="1"/>
</dbReference>
<dbReference type="HOGENOM" id="CLU_022453_4_0_1"/>
<evidence type="ECO:0000256" key="4">
    <source>
        <dbReference type="ARBA" id="ARBA00022839"/>
    </source>
</evidence>
<keyword evidence="2" id="KW-0540">Nuclease</keyword>
<dbReference type="RefSeq" id="XP_040616067.1">
    <property type="nucleotide sequence ID" value="XM_040765026.1"/>
</dbReference>
<feature type="region of interest" description="Disordered" evidence="5">
    <location>
        <begin position="169"/>
        <end position="220"/>
    </location>
</feature>
<feature type="compositionally biased region" description="Low complexity" evidence="5">
    <location>
        <begin position="340"/>
        <end position="359"/>
    </location>
</feature>
<feature type="region of interest" description="Disordered" evidence="5">
    <location>
        <begin position="340"/>
        <end position="363"/>
    </location>
</feature>
<protein>
    <submittedName>
        <fullName evidence="7">RNA exonuclease</fullName>
    </submittedName>
</protein>
<feature type="compositionally biased region" description="Polar residues" evidence="5">
    <location>
        <begin position="177"/>
        <end position="203"/>
    </location>
</feature>
<comment type="caution">
    <text evidence="7">The sequence shown here is derived from an EMBL/GenBank/DDBJ whole genome shotgun (WGS) entry which is preliminary data.</text>
</comment>
<evidence type="ECO:0000313" key="7">
    <source>
        <dbReference type="EMBL" id="KIH88057.1"/>
    </source>
</evidence>
<dbReference type="PANTHER" id="PTHR12801:SF112">
    <property type="entry name" value="RNA EXONUCLEASE 3"/>
    <property type="match status" value="1"/>
</dbReference>
<dbReference type="SUPFAM" id="SSF53098">
    <property type="entry name" value="Ribonuclease H-like"/>
    <property type="match status" value="1"/>
</dbReference>
<evidence type="ECO:0000313" key="8">
    <source>
        <dbReference type="Proteomes" id="UP000031575"/>
    </source>
</evidence>
<dbReference type="GO" id="GO:0005634">
    <property type="term" value="C:nucleus"/>
    <property type="evidence" value="ECO:0007669"/>
    <property type="project" value="TreeGrafter"/>
</dbReference>
<dbReference type="InterPro" id="IPR036397">
    <property type="entry name" value="RNaseH_sf"/>
</dbReference>
<dbReference type="GeneID" id="63679947"/>
<gene>
    <name evidence="7" type="ORF">SPBR_06770</name>
</gene>
<dbReference type="PANTHER" id="PTHR12801">
    <property type="entry name" value="RNA EXONUCLEASE REXO1 / RECO3 FAMILY MEMBER-RELATED"/>
    <property type="match status" value="1"/>
</dbReference>
<feature type="compositionally biased region" description="Low complexity" evidence="5">
    <location>
        <begin position="88"/>
        <end position="115"/>
    </location>
</feature>
<organism evidence="7 8">
    <name type="scientific">Sporothrix brasiliensis 5110</name>
    <dbReference type="NCBI Taxonomy" id="1398154"/>
    <lineage>
        <taxon>Eukaryota</taxon>
        <taxon>Fungi</taxon>
        <taxon>Dikarya</taxon>
        <taxon>Ascomycota</taxon>
        <taxon>Pezizomycotina</taxon>
        <taxon>Sordariomycetes</taxon>
        <taxon>Sordariomycetidae</taxon>
        <taxon>Ophiostomatales</taxon>
        <taxon>Ophiostomataceae</taxon>
        <taxon>Sporothrix</taxon>
    </lineage>
</organism>
<name>A0A0C2ISU4_9PEZI</name>
<dbReference type="EMBL" id="AWTV01000009">
    <property type="protein sequence ID" value="KIH88057.1"/>
    <property type="molecule type" value="Genomic_DNA"/>
</dbReference>